<dbReference type="RefSeq" id="WP_138672604.1">
    <property type="nucleotide sequence ID" value="NZ_VCKY01000241.1"/>
</dbReference>
<evidence type="ECO:0000313" key="1">
    <source>
        <dbReference type="EMBL" id="TMR09305.1"/>
    </source>
</evidence>
<dbReference type="Proteomes" id="UP000309128">
    <property type="component" value="Unassembled WGS sequence"/>
</dbReference>
<reference evidence="1 2" key="1">
    <citation type="submission" date="2019-05" db="EMBL/GenBank/DDBJ databases">
        <title>Draft genome sequence of Nonomuraea turkmeniaca DSM 43926.</title>
        <authorList>
            <person name="Saricaoglu S."/>
            <person name="Isik K."/>
        </authorList>
    </citation>
    <scope>NUCLEOTIDE SEQUENCE [LARGE SCALE GENOMIC DNA]</scope>
    <source>
        <strain evidence="1 2">DSM 43926</strain>
    </source>
</reference>
<dbReference type="OrthoDB" id="3541549at2"/>
<evidence type="ECO:0000313" key="2">
    <source>
        <dbReference type="Proteomes" id="UP000309128"/>
    </source>
</evidence>
<proteinExistence type="predicted"/>
<name>A0A5S4FJP8_9ACTN</name>
<keyword evidence="2" id="KW-1185">Reference proteome</keyword>
<organism evidence="1 2">
    <name type="scientific">Nonomuraea turkmeniaca</name>
    <dbReference type="NCBI Taxonomy" id="103838"/>
    <lineage>
        <taxon>Bacteria</taxon>
        <taxon>Bacillati</taxon>
        <taxon>Actinomycetota</taxon>
        <taxon>Actinomycetes</taxon>
        <taxon>Streptosporangiales</taxon>
        <taxon>Streptosporangiaceae</taxon>
        <taxon>Nonomuraea</taxon>
    </lineage>
</organism>
<comment type="caution">
    <text evidence="1">The sequence shown here is derived from an EMBL/GenBank/DDBJ whole genome shotgun (WGS) entry which is preliminary data.</text>
</comment>
<accession>A0A5S4FJP8</accession>
<sequence>MSRAVIRAWMDREGRVWMETGQKQPKTGEMIIELLNGHASGSVAWVNAQFGPLERLGVQREPKDNGAST</sequence>
<gene>
    <name evidence="1" type="ORF">ETD86_44180</name>
</gene>
<dbReference type="AlphaFoldDB" id="A0A5S4FJP8"/>
<protein>
    <submittedName>
        <fullName evidence="1">Uncharacterized protein</fullName>
    </submittedName>
</protein>
<dbReference type="EMBL" id="VCKY01000241">
    <property type="protein sequence ID" value="TMR09305.1"/>
    <property type="molecule type" value="Genomic_DNA"/>
</dbReference>